<feature type="non-terminal residue" evidence="2">
    <location>
        <position position="55"/>
    </location>
</feature>
<evidence type="ECO:0000256" key="1">
    <source>
        <dbReference type="SAM" id="MobiDB-lite"/>
    </source>
</evidence>
<feature type="compositionally biased region" description="Acidic residues" evidence="1">
    <location>
        <begin position="7"/>
        <end position="33"/>
    </location>
</feature>
<accession>A0A9N9GD99</accession>
<protein>
    <submittedName>
        <fullName evidence="2">12922_t:CDS:1</fullName>
    </submittedName>
</protein>
<evidence type="ECO:0000313" key="2">
    <source>
        <dbReference type="EMBL" id="CAG8594007.1"/>
    </source>
</evidence>
<comment type="caution">
    <text evidence="2">The sequence shown here is derived from an EMBL/GenBank/DDBJ whole genome shotgun (WGS) entry which is preliminary data.</text>
</comment>
<organism evidence="2 3">
    <name type="scientific">Dentiscutata erythropus</name>
    <dbReference type="NCBI Taxonomy" id="1348616"/>
    <lineage>
        <taxon>Eukaryota</taxon>
        <taxon>Fungi</taxon>
        <taxon>Fungi incertae sedis</taxon>
        <taxon>Mucoromycota</taxon>
        <taxon>Glomeromycotina</taxon>
        <taxon>Glomeromycetes</taxon>
        <taxon>Diversisporales</taxon>
        <taxon>Gigasporaceae</taxon>
        <taxon>Dentiscutata</taxon>
    </lineage>
</organism>
<dbReference type="AlphaFoldDB" id="A0A9N9GD99"/>
<dbReference type="EMBL" id="CAJVPY010003527">
    <property type="protein sequence ID" value="CAG8594007.1"/>
    <property type="molecule type" value="Genomic_DNA"/>
</dbReference>
<gene>
    <name evidence="2" type="ORF">DERYTH_LOCUS7302</name>
</gene>
<proteinExistence type="predicted"/>
<keyword evidence="3" id="KW-1185">Reference proteome</keyword>
<evidence type="ECO:0000313" key="3">
    <source>
        <dbReference type="Proteomes" id="UP000789405"/>
    </source>
</evidence>
<feature type="region of interest" description="Disordered" evidence="1">
    <location>
        <begin position="1"/>
        <end position="55"/>
    </location>
</feature>
<dbReference type="Proteomes" id="UP000789405">
    <property type="component" value="Unassembled WGS sequence"/>
</dbReference>
<sequence>MNVYEAPDNDNNEAPDNDNNEASENDQDDEIEDESWHIKIPVISSNQGESQVPVT</sequence>
<feature type="compositionally biased region" description="Polar residues" evidence="1">
    <location>
        <begin position="43"/>
        <end position="55"/>
    </location>
</feature>
<name>A0A9N9GD99_9GLOM</name>
<reference evidence="2" key="1">
    <citation type="submission" date="2021-06" db="EMBL/GenBank/DDBJ databases">
        <authorList>
            <person name="Kallberg Y."/>
            <person name="Tangrot J."/>
            <person name="Rosling A."/>
        </authorList>
    </citation>
    <scope>NUCLEOTIDE SEQUENCE</scope>
    <source>
        <strain evidence="2">MA453B</strain>
    </source>
</reference>